<reference evidence="12 13" key="1">
    <citation type="submission" date="2018-08" db="EMBL/GenBank/DDBJ databases">
        <title>A genome reference for cultivated species of the human gut microbiota.</title>
        <authorList>
            <person name="Zou Y."/>
            <person name="Xue W."/>
            <person name="Luo G."/>
        </authorList>
    </citation>
    <scope>NUCLEOTIDE SEQUENCE [LARGE SCALE GENOMIC DNA]</scope>
    <source>
        <strain evidence="12 13">TF10-3AC</strain>
    </source>
</reference>
<keyword evidence="4 10" id="KW-0547">Nucleotide-binding</keyword>
<evidence type="ECO:0000256" key="1">
    <source>
        <dbReference type="ARBA" id="ARBA00000851"/>
    </source>
</evidence>
<dbReference type="Gene3D" id="3.90.1570.50">
    <property type="match status" value="1"/>
</dbReference>
<dbReference type="Gene3D" id="3.40.50.300">
    <property type="entry name" value="P-loop containing nucleotide triphosphate hydrolases"/>
    <property type="match status" value="2"/>
</dbReference>
<comment type="caution">
    <text evidence="12">The sequence shown here is derived from an EMBL/GenBank/DDBJ whole genome shotgun (WGS) entry which is preliminary data.</text>
</comment>
<evidence type="ECO:0000256" key="5">
    <source>
        <dbReference type="ARBA" id="ARBA00022747"/>
    </source>
</evidence>
<dbReference type="InterPro" id="IPR051268">
    <property type="entry name" value="Type-I_R_enzyme_R_subunit"/>
</dbReference>
<dbReference type="Pfam" id="PF11867">
    <property type="entry name" value="T1RH-like_C"/>
    <property type="match status" value="1"/>
</dbReference>
<feature type="domain" description="Helicase ATP-binding" evidence="11">
    <location>
        <begin position="272"/>
        <end position="455"/>
    </location>
</feature>
<dbReference type="CDD" id="cd18030">
    <property type="entry name" value="DEXHc_RE_I_HsdR"/>
    <property type="match status" value="1"/>
</dbReference>
<protein>
    <recommendedName>
        <fullName evidence="10">Type I restriction enzyme endonuclease subunit</fullName>
        <shortName evidence="10">R protein</shortName>
        <ecNumber evidence="10">3.1.21.3</ecNumber>
    </recommendedName>
</protein>
<dbReference type="Pfam" id="PF22679">
    <property type="entry name" value="T1R_D3-like"/>
    <property type="match status" value="1"/>
</dbReference>
<dbReference type="InterPro" id="IPR007409">
    <property type="entry name" value="Restrct_endonuc_type1_HsdR_N"/>
</dbReference>
<keyword evidence="13" id="KW-1185">Reference proteome</keyword>
<dbReference type="CDD" id="cd22332">
    <property type="entry name" value="HsdR_N"/>
    <property type="match status" value="1"/>
</dbReference>
<name>A0A3E4MYR4_9BACT</name>
<evidence type="ECO:0000256" key="3">
    <source>
        <dbReference type="ARBA" id="ARBA00022722"/>
    </source>
</evidence>
<dbReference type="EC" id="3.1.21.3" evidence="10"/>
<dbReference type="SUPFAM" id="SSF52540">
    <property type="entry name" value="P-loop containing nucleoside triphosphate hydrolases"/>
    <property type="match status" value="1"/>
</dbReference>
<dbReference type="InterPro" id="IPR055180">
    <property type="entry name" value="HsdR_RecA-like_helicase_dom_2"/>
</dbReference>
<evidence type="ECO:0000256" key="8">
    <source>
        <dbReference type="ARBA" id="ARBA00022840"/>
    </source>
</evidence>
<evidence type="ECO:0000256" key="6">
    <source>
        <dbReference type="ARBA" id="ARBA00022759"/>
    </source>
</evidence>
<dbReference type="RefSeq" id="WP_117673025.1">
    <property type="nucleotide sequence ID" value="NZ_CABOGR010000017.1"/>
</dbReference>
<dbReference type="PROSITE" id="PS51192">
    <property type="entry name" value="HELICASE_ATP_BIND_1"/>
    <property type="match status" value="1"/>
</dbReference>
<accession>A0A3E4MYR4</accession>
<dbReference type="InterPro" id="IPR014001">
    <property type="entry name" value="Helicase_ATP-bd"/>
</dbReference>
<dbReference type="GO" id="GO:0009035">
    <property type="term" value="F:type I site-specific deoxyribonuclease activity"/>
    <property type="evidence" value="ECO:0007669"/>
    <property type="project" value="UniProtKB-EC"/>
</dbReference>
<dbReference type="NCBIfam" id="TIGR00348">
    <property type="entry name" value="hsdR"/>
    <property type="match status" value="1"/>
</dbReference>
<comment type="similarity">
    <text evidence="2 10">Belongs to the HsdR family.</text>
</comment>
<keyword evidence="7 10" id="KW-0378">Hydrolase</keyword>
<dbReference type="InterPro" id="IPR040980">
    <property type="entry name" value="SWI2_SNF2"/>
</dbReference>
<keyword evidence="8 10" id="KW-0067">ATP-binding</keyword>
<dbReference type="SMART" id="SM00487">
    <property type="entry name" value="DEXDc"/>
    <property type="match status" value="1"/>
</dbReference>
<comment type="subunit">
    <text evidence="10">The type I restriction/modification system is composed of three polypeptides R, M and S.</text>
</comment>
<proteinExistence type="inferred from homology"/>
<dbReference type="CDD" id="cd18800">
    <property type="entry name" value="SF2_C_EcoR124I-like"/>
    <property type="match status" value="1"/>
</dbReference>
<evidence type="ECO:0000256" key="9">
    <source>
        <dbReference type="ARBA" id="ARBA00023125"/>
    </source>
</evidence>
<dbReference type="Pfam" id="PF04313">
    <property type="entry name" value="HSDR_N"/>
    <property type="match status" value="1"/>
</dbReference>
<dbReference type="GO" id="GO:0005524">
    <property type="term" value="F:ATP binding"/>
    <property type="evidence" value="ECO:0007669"/>
    <property type="project" value="UniProtKB-KW"/>
</dbReference>
<evidence type="ECO:0000313" key="12">
    <source>
        <dbReference type="EMBL" id="RGK54785.1"/>
    </source>
</evidence>
<sequence>MSFTEDNYEKAVTALFEQMGYTHLYGPDIERDYYVPFYEEQLMESLSNVNRGKPQTAINEAVAKLKSIDTGSLTQKNELFMDYLQHGIEVSYFDGKEQRNDIVYLIDFAHTERNDFQVVNQWTFVEYSEKRADIIIFINGLPLVVMELKSPSREETDASEAYLQLRNYMKEIPSLFIYNVFCVMSDMACSKAGTLTSKEDRYMEWKTKDGDYESTDFADYDTFFEGIFQKEHLLDIIKNFVCFSKDEAGAAKILAGYHQYFAVKKAIERTKIAVQNDGKIGVFWHTQGSGKSLSMVFYAHLLQSELSQPTIVVITDRNDLDAQLYTQFAKCKDFLRQVPVQAKSREDLKALLAGREANGIVFTTMQKFEESAEPLSLRKNIVVMTDEAHRGQYGFEEKIRMTKNEKGEDIAKHVIGTARIIHDCLPNASYIGFTGTPISTKDRDTVEVFGNYIDVYDMTQAVADGATCPVYYESRVINLNLDEATLRAIDSEYDLLAEEGATDEQIEKSKKEMSHLEEILGAPETIDSLCRDILKHYEENRQYELTGKAMIVAYSRPIAMSIYHKLLELRPNWTEKVKVVMTGSNKDPEEWHDIIGNKQYKKELAKRFKDNEDPMKIAIVVDMWLTGFDVPSLATMYVYKPMSGHNLMQAIARVNRVFNGKAGGLVVDYIGIAKALKEAMHDYTRRDRKNFGNPDIKETALLKFREKLEVCRDLFHGYDYSNFQTASDLECAQIIKGGVNFIMSPAKQEQHQMFLKEALLLHNSLTLCRSLLDESQRYEAAFFEAVRTLLSRMTGKGKVSKREINARIGELLKHSIKSEGVINLFSDVKAEFSLFDAAFLDDISKMKEKNIAVELLKRLLAERVTLYQKTNIVQAEKFSDLLNRSLSNYLKGLLTNEEVIQELLKLAKEISSSEAAGNDLGLTREEKSFYDALTQPQAVHDVYTNEELVAMTKELTEILRKNRTIDWQKKESARAGMRKMIKRLLKKYHYPPEEAANALETVIRQCEQWTDNEMPANEPKVYHFHESDYPMAAEERVEYNKK</sequence>
<dbReference type="PANTHER" id="PTHR30195:SF15">
    <property type="entry name" value="TYPE I RESTRICTION ENZYME HINDI ENDONUCLEASE SUBUNIT"/>
    <property type="match status" value="1"/>
</dbReference>
<dbReference type="GO" id="GO:0009307">
    <property type="term" value="P:DNA restriction-modification system"/>
    <property type="evidence" value="ECO:0007669"/>
    <property type="project" value="UniProtKB-KW"/>
</dbReference>
<comment type="catalytic activity">
    <reaction evidence="1 10">
        <text>Endonucleolytic cleavage of DNA to give random double-stranded fragments with terminal 5'-phosphates, ATP is simultaneously hydrolyzed.</text>
        <dbReference type="EC" id="3.1.21.3"/>
    </reaction>
</comment>
<dbReference type="EMBL" id="QSQT01000017">
    <property type="protein sequence ID" value="RGK54785.1"/>
    <property type="molecule type" value="Genomic_DNA"/>
</dbReference>
<keyword evidence="5 10" id="KW-0680">Restriction system</keyword>
<keyword evidence="9 10" id="KW-0238">DNA-binding</keyword>
<evidence type="ECO:0000256" key="10">
    <source>
        <dbReference type="RuleBase" id="RU364115"/>
    </source>
</evidence>
<evidence type="ECO:0000256" key="7">
    <source>
        <dbReference type="ARBA" id="ARBA00022801"/>
    </source>
</evidence>
<dbReference type="GO" id="GO:0003677">
    <property type="term" value="F:DNA binding"/>
    <property type="evidence" value="ECO:0007669"/>
    <property type="project" value="UniProtKB-KW"/>
</dbReference>
<dbReference type="PANTHER" id="PTHR30195">
    <property type="entry name" value="TYPE I SITE-SPECIFIC DEOXYRIBONUCLEASE PROTEIN SUBUNIT M AND R"/>
    <property type="match status" value="1"/>
</dbReference>
<dbReference type="InterPro" id="IPR027417">
    <property type="entry name" value="P-loop_NTPase"/>
</dbReference>
<dbReference type="AlphaFoldDB" id="A0A3E4MYR4"/>
<dbReference type="InterPro" id="IPR004473">
    <property type="entry name" value="Restrct_endonuc_typeI_HsdR"/>
</dbReference>
<evidence type="ECO:0000259" key="11">
    <source>
        <dbReference type="PROSITE" id="PS51192"/>
    </source>
</evidence>
<gene>
    <name evidence="12" type="ORF">DXD04_09885</name>
</gene>
<organism evidence="12 13">
    <name type="scientific">Phocaeicola plebeius</name>
    <dbReference type="NCBI Taxonomy" id="310297"/>
    <lineage>
        <taxon>Bacteria</taxon>
        <taxon>Pseudomonadati</taxon>
        <taxon>Bacteroidota</taxon>
        <taxon>Bacteroidia</taxon>
        <taxon>Bacteroidales</taxon>
        <taxon>Bacteroidaceae</taxon>
        <taxon>Phocaeicola</taxon>
    </lineage>
</organism>
<dbReference type="Proteomes" id="UP000260862">
    <property type="component" value="Unassembled WGS sequence"/>
</dbReference>
<keyword evidence="6 12" id="KW-0255">Endonuclease</keyword>
<evidence type="ECO:0000313" key="13">
    <source>
        <dbReference type="Proteomes" id="UP000260862"/>
    </source>
</evidence>
<keyword evidence="3" id="KW-0540">Nuclease</keyword>
<dbReference type="Pfam" id="PF18766">
    <property type="entry name" value="SWI2_SNF2"/>
    <property type="match status" value="1"/>
</dbReference>
<evidence type="ECO:0000256" key="2">
    <source>
        <dbReference type="ARBA" id="ARBA00008598"/>
    </source>
</evidence>
<dbReference type="InterPro" id="IPR021810">
    <property type="entry name" value="T1RH-like_C"/>
</dbReference>
<comment type="function">
    <text evidence="10">Subunit R is required for both nuclease and ATPase activities, but not for modification.</text>
</comment>
<evidence type="ECO:0000256" key="4">
    <source>
        <dbReference type="ARBA" id="ARBA00022741"/>
    </source>
</evidence>